<organism evidence="1 2">
    <name type="scientific">Diversispora eburnea</name>
    <dbReference type="NCBI Taxonomy" id="1213867"/>
    <lineage>
        <taxon>Eukaryota</taxon>
        <taxon>Fungi</taxon>
        <taxon>Fungi incertae sedis</taxon>
        <taxon>Mucoromycota</taxon>
        <taxon>Glomeromycotina</taxon>
        <taxon>Glomeromycetes</taxon>
        <taxon>Diversisporales</taxon>
        <taxon>Diversisporaceae</taxon>
        <taxon>Diversispora</taxon>
    </lineage>
</organism>
<dbReference type="EMBL" id="CAJVPK010000723">
    <property type="protein sequence ID" value="CAG8543134.1"/>
    <property type="molecule type" value="Genomic_DNA"/>
</dbReference>
<reference evidence="1" key="1">
    <citation type="submission" date="2021-06" db="EMBL/GenBank/DDBJ databases">
        <authorList>
            <person name="Kallberg Y."/>
            <person name="Tangrot J."/>
            <person name="Rosling A."/>
        </authorList>
    </citation>
    <scope>NUCLEOTIDE SEQUENCE</scope>
    <source>
        <strain evidence="1">AZ414A</strain>
    </source>
</reference>
<gene>
    <name evidence="1" type="ORF">DEBURN_LOCUS6715</name>
</gene>
<evidence type="ECO:0000313" key="2">
    <source>
        <dbReference type="Proteomes" id="UP000789706"/>
    </source>
</evidence>
<protein>
    <submittedName>
        <fullName evidence="1">899_t:CDS:1</fullName>
    </submittedName>
</protein>
<accession>A0A9N9FKR0</accession>
<comment type="caution">
    <text evidence="1">The sequence shown here is derived from an EMBL/GenBank/DDBJ whole genome shotgun (WGS) entry which is preliminary data.</text>
</comment>
<dbReference type="Proteomes" id="UP000789706">
    <property type="component" value="Unassembled WGS sequence"/>
</dbReference>
<name>A0A9N9FKR0_9GLOM</name>
<keyword evidence="2" id="KW-1185">Reference proteome</keyword>
<dbReference type="AlphaFoldDB" id="A0A9N9FKR0"/>
<sequence>MTSTPSTTKILSSEFQTKKNNLYNNDSLLSLSPSSPTFSNNTLNHHHNKISYGRKRLLDLYDADVDDDYYGSSSSYISFGRRRLFDFYDYTG</sequence>
<proteinExistence type="predicted"/>
<evidence type="ECO:0000313" key="1">
    <source>
        <dbReference type="EMBL" id="CAG8543134.1"/>
    </source>
</evidence>